<gene>
    <name evidence="6" type="ORF">EDD36DRAFT_161090</name>
</gene>
<comment type="caution">
    <text evidence="6">The sequence shown here is derived from an EMBL/GenBank/DDBJ whole genome shotgun (WGS) entry which is preliminary data.</text>
</comment>
<accession>A0AAN6IJB9</accession>
<dbReference type="GO" id="GO:0071949">
    <property type="term" value="F:FAD binding"/>
    <property type="evidence" value="ECO:0007669"/>
    <property type="project" value="InterPro"/>
</dbReference>
<dbReference type="SUPFAM" id="SSF51905">
    <property type="entry name" value="FAD/NAD(P)-binding domain"/>
    <property type="match status" value="1"/>
</dbReference>
<dbReference type="Gene3D" id="3.30.9.10">
    <property type="entry name" value="D-Amino Acid Oxidase, subunit A, domain 2"/>
    <property type="match status" value="1"/>
</dbReference>
<dbReference type="Proteomes" id="UP001203852">
    <property type="component" value="Unassembled WGS sequence"/>
</dbReference>
<keyword evidence="4" id="KW-0560">Oxidoreductase</keyword>
<dbReference type="InterPro" id="IPR050641">
    <property type="entry name" value="RIFMO-like"/>
</dbReference>
<dbReference type="EMBL" id="MU404351">
    <property type="protein sequence ID" value="KAI1617349.1"/>
    <property type="molecule type" value="Genomic_DNA"/>
</dbReference>
<evidence type="ECO:0000256" key="3">
    <source>
        <dbReference type="ARBA" id="ARBA00022827"/>
    </source>
</evidence>
<dbReference type="Gene3D" id="3.50.50.60">
    <property type="entry name" value="FAD/NAD(P)-binding domain"/>
    <property type="match status" value="1"/>
</dbReference>
<organism evidence="6 7">
    <name type="scientific">Exophiala viscosa</name>
    <dbReference type="NCBI Taxonomy" id="2486360"/>
    <lineage>
        <taxon>Eukaryota</taxon>
        <taxon>Fungi</taxon>
        <taxon>Dikarya</taxon>
        <taxon>Ascomycota</taxon>
        <taxon>Pezizomycotina</taxon>
        <taxon>Eurotiomycetes</taxon>
        <taxon>Chaetothyriomycetidae</taxon>
        <taxon>Chaetothyriales</taxon>
        <taxon>Herpotrichiellaceae</taxon>
        <taxon>Exophiala</taxon>
    </lineage>
</organism>
<dbReference type="Pfam" id="PF01494">
    <property type="entry name" value="FAD_binding_3"/>
    <property type="match status" value="1"/>
</dbReference>
<sequence>MAPARLLSTNDQEYQSHPAPEHDVPVLIIGAGPAGLLQAHLLSQLGISCLVVERYASRLAAPKAHALSPRSLEICRQFSLDTTRIRRLGTSRKDAFYVNFITNLTGQQIGRLPYERMDADVLNDTPEMIHNIPQPMFEDLVYEEIISQPDPKKVQIMKNVSFVSFQETKGGVITTVEDRATSRHFTIRSRHVVACDGARSRVRDFCGIQTEGAISEETMMTIHFQCDLRPILGDRKGMLHWVLDPETSGFIINYDPAGNQVLICNFDAQKRPVDIWDEALCRATILSTIGRAEELKVLSWRPWVLSRKVANKYRCGNVFLAGDAAHSFPPTGGLGLNAGIADVHNLAWKIAAVHHGWASSTLLDTYKAERRHVAMVYSEQSVKNGLKIFSFLKTLGATTDDVGEARSELLRVINDPTQADVIAAHVEDQREHFDNLELHIGYVYNDTAIPKHASHFTPKYVAGARLAHAWIHPLATNVCQGLHATDVSYIEELSVEEVQRKRFSTLDLCSKSAFTLITSKDNVWHHRYDQLSGACHPSLPLNLVVEGQDFEFIDVAAQTKWCHGFGLHKDGAVLVRPDQHCLAVLRADDNVECVVDILHDFLGITGT</sequence>
<name>A0AAN6IJB9_9EURO</name>
<dbReference type="InterPro" id="IPR002938">
    <property type="entry name" value="FAD-bd"/>
</dbReference>
<protein>
    <submittedName>
        <fullName evidence="6">3-propionate hydroxylase</fullName>
    </submittedName>
</protein>
<comment type="cofactor">
    <cofactor evidence="1">
        <name>FAD</name>
        <dbReference type="ChEBI" id="CHEBI:57692"/>
    </cofactor>
</comment>
<dbReference type="PANTHER" id="PTHR43004:SF19">
    <property type="entry name" value="BINDING MONOOXYGENASE, PUTATIVE (JCVI)-RELATED"/>
    <property type="match status" value="1"/>
</dbReference>
<keyword evidence="7" id="KW-1185">Reference proteome</keyword>
<dbReference type="Gene3D" id="3.40.30.120">
    <property type="match status" value="1"/>
</dbReference>
<evidence type="ECO:0000313" key="7">
    <source>
        <dbReference type="Proteomes" id="UP001203852"/>
    </source>
</evidence>
<keyword evidence="2" id="KW-0285">Flavoprotein</keyword>
<reference evidence="6" key="1">
    <citation type="journal article" date="2022" name="bioRxiv">
        <title>Deciphering the potential niche of two novel black yeast fungi from a biological soil crust based on their genomes, phenotypes, and melanin regulation.</title>
        <authorList>
            <consortium name="DOE Joint Genome Institute"/>
            <person name="Carr E.C."/>
            <person name="Barton Q."/>
            <person name="Grambo S."/>
            <person name="Sullivan M."/>
            <person name="Renfro C.M."/>
            <person name="Kuo A."/>
            <person name="Pangilinan J."/>
            <person name="Lipzen A."/>
            <person name="Keymanesh K."/>
            <person name="Savage E."/>
            <person name="Barry K."/>
            <person name="Grigoriev I.V."/>
            <person name="Riekhof W.R."/>
            <person name="Harris S.S."/>
        </authorList>
    </citation>
    <scope>NUCLEOTIDE SEQUENCE</scope>
    <source>
        <strain evidence="6">JF 03-4F</strain>
    </source>
</reference>
<evidence type="ECO:0000256" key="4">
    <source>
        <dbReference type="ARBA" id="ARBA00023002"/>
    </source>
</evidence>
<evidence type="ECO:0000256" key="1">
    <source>
        <dbReference type="ARBA" id="ARBA00001974"/>
    </source>
</evidence>
<dbReference type="PRINTS" id="PR00420">
    <property type="entry name" value="RNGMNOXGNASE"/>
</dbReference>
<dbReference type="PANTHER" id="PTHR43004">
    <property type="entry name" value="TRK SYSTEM POTASSIUM UPTAKE PROTEIN"/>
    <property type="match status" value="1"/>
</dbReference>
<dbReference type="AlphaFoldDB" id="A0AAN6IJB9"/>
<dbReference type="GO" id="GO:0016709">
    <property type="term" value="F:oxidoreductase activity, acting on paired donors, with incorporation or reduction of molecular oxygen, NAD(P)H as one donor, and incorporation of one atom of oxygen"/>
    <property type="evidence" value="ECO:0007669"/>
    <property type="project" value="UniProtKB-ARBA"/>
</dbReference>
<keyword evidence="3" id="KW-0274">FAD</keyword>
<feature type="domain" description="FAD-binding" evidence="5">
    <location>
        <begin position="23"/>
        <end position="376"/>
    </location>
</feature>
<dbReference type="InterPro" id="IPR036188">
    <property type="entry name" value="FAD/NAD-bd_sf"/>
</dbReference>
<proteinExistence type="predicted"/>
<evidence type="ECO:0000256" key="2">
    <source>
        <dbReference type="ARBA" id="ARBA00022630"/>
    </source>
</evidence>
<evidence type="ECO:0000259" key="5">
    <source>
        <dbReference type="Pfam" id="PF01494"/>
    </source>
</evidence>
<evidence type="ECO:0000313" key="6">
    <source>
        <dbReference type="EMBL" id="KAI1617349.1"/>
    </source>
</evidence>